<protein>
    <submittedName>
        <fullName evidence="3">Glycosyltransferase family 1 protein</fullName>
    </submittedName>
</protein>
<sequence length="394" mass="44528">MKILYHHRVASRDGQFVHIEAIISALRQQGHEVIIVAPTIADATEFGDDGGWMSRLRHALPGFISELLEFGYSFYDFIKLCLAIRKHRPEAIYERYNLFLPSGVWAKQLFKLPLILEVNSPLYKERAAYGGISLSMLAKWSELYAWRNADHILPVTHVLAGYLYRAGVKPHNVTVIANGIDASQFNVTTHHERLPELADKMVIGFVGFCREWHRLDLVVETIAEMNNPNIVLLIIGIGSVLDDLQQKARELNIEQQVRVTGLVSREAMPRWLAQIDIALQPAVTPWCSPLKLIEYLATGKAVVAPDSPNIRELLVHESNALLFEDGDNNQMLEAIKRLAVEAELKAEVQQQAIQTIECRQLTWHQNATKIAKLFEVLSRGQIKAVDEYSIKSSV</sequence>
<feature type="domain" description="Glycosyl transferase family 1" evidence="1">
    <location>
        <begin position="189"/>
        <end position="353"/>
    </location>
</feature>
<organism evidence="3 4">
    <name type="scientific">Photobacterium chitinilyticum</name>
    <dbReference type="NCBI Taxonomy" id="2485123"/>
    <lineage>
        <taxon>Bacteria</taxon>
        <taxon>Pseudomonadati</taxon>
        <taxon>Pseudomonadota</taxon>
        <taxon>Gammaproteobacteria</taxon>
        <taxon>Vibrionales</taxon>
        <taxon>Vibrionaceae</taxon>
        <taxon>Photobacterium</taxon>
    </lineage>
</organism>
<keyword evidence="4" id="KW-1185">Reference proteome</keyword>
<dbReference type="OrthoDB" id="8756565at2"/>
<evidence type="ECO:0000313" key="4">
    <source>
        <dbReference type="Proteomes" id="UP000287563"/>
    </source>
</evidence>
<dbReference type="InterPro" id="IPR028098">
    <property type="entry name" value="Glyco_trans_4-like_N"/>
</dbReference>
<dbReference type="EMBL" id="RJLM01000002">
    <property type="protein sequence ID" value="RWX56076.1"/>
    <property type="molecule type" value="Genomic_DNA"/>
</dbReference>
<dbReference type="AlphaFoldDB" id="A0A444JSP7"/>
<feature type="domain" description="Glycosyltransferase subfamily 4-like N-terminal" evidence="2">
    <location>
        <begin position="13"/>
        <end position="183"/>
    </location>
</feature>
<dbReference type="Pfam" id="PF13439">
    <property type="entry name" value="Glyco_transf_4"/>
    <property type="match status" value="1"/>
</dbReference>
<proteinExistence type="predicted"/>
<keyword evidence="3" id="KW-0808">Transferase</keyword>
<evidence type="ECO:0000259" key="2">
    <source>
        <dbReference type="Pfam" id="PF13439"/>
    </source>
</evidence>
<accession>A0A444JSP7</accession>
<dbReference type="PANTHER" id="PTHR45947:SF3">
    <property type="entry name" value="SULFOQUINOVOSYL TRANSFERASE SQD2"/>
    <property type="match status" value="1"/>
</dbReference>
<dbReference type="GO" id="GO:0016757">
    <property type="term" value="F:glycosyltransferase activity"/>
    <property type="evidence" value="ECO:0007669"/>
    <property type="project" value="UniProtKB-ARBA"/>
</dbReference>
<dbReference type="RefSeq" id="WP_128783164.1">
    <property type="nucleotide sequence ID" value="NZ_JAKJSG010000020.1"/>
</dbReference>
<dbReference type="InterPro" id="IPR050194">
    <property type="entry name" value="Glycosyltransferase_grp1"/>
</dbReference>
<evidence type="ECO:0000259" key="1">
    <source>
        <dbReference type="Pfam" id="PF00534"/>
    </source>
</evidence>
<gene>
    <name evidence="3" type="ORF">EDI28_07230</name>
</gene>
<evidence type="ECO:0000313" key="3">
    <source>
        <dbReference type="EMBL" id="RWX56076.1"/>
    </source>
</evidence>
<dbReference type="PANTHER" id="PTHR45947">
    <property type="entry name" value="SULFOQUINOVOSYL TRANSFERASE SQD2"/>
    <property type="match status" value="1"/>
</dbReference>
<name>A0A444JSP7_9GAMM</name>
<dbReference type="CDD" id="cd03794">
    <property type="entry name" value="GT4_WbuB-like"/>
    <property type="match status" value="1"/>
</dbReference>
<reference evidence="3 4" key="1">
    <citation type="submission" date="2018-11" db="EMBL/GenBank/DDBJ databases">
        <title>Photobacterium sp. BEI247 sp. nov., a marine bacterium isolated from Yongle Blue Hole in the South China Sea.</title>
        <authorList>
            <person name="Wang X."/>
        </authorList>
    </citation>
    <scope>NUCLEOTIDE SEQUENCE [LARGE SCALE GENOMIC DNA]</scope>
    <source>
        <strain evidence="4">BEI247</strain>
    </source>
</reference>
<dbReference type="Gene3D" id="3.40.50.2000">
    <property type="entry name" value="Glycogen Phosphorylase B"/>
    <property type="match status" value="2"/>
</dbReference>
<dbReference type="InterPro" id="IPR001296">
    <property type="entry name" value="Glyco_trans_1"/>
</dbReference>
<dbReference type="Pfam" id="PF00534">
    <property type="entry name" value="Glycos_transf_1"/>
    <property type="match status" value="1"/>
</dbReference>
<dbReference type="SUPFAM" id="SSF53756">
    <property type="entry name" value="UDP-Glycosyltransferase/glycogen phosphorylase"/>
    <property type="match status" value="1"/>
</dbReference>
<comment type="caution">
    <text evidence="3">The sequence shown here is derived from an EMBL/GenBank/DDBJ whole genome shotgun (WGS) entry which is preliminary data.</text>
</comment>
<dbReference type="Proteomes" id="UP000287563">
    <property type="component" value="Unassembled WGS sequence"/>
</dbReference>